<evidence type="ECO:0000256" key="1">
    <source>
        <dbReference type="ARBA" id="ARBA00004141"/>
    </source>
</evidence>
<dbReference type="VEuPathDB" id="FungiDB:ATCC64974_17190"/>
<feature type="transmembrane region" description="Helical" evidence="6">
    <location>
        <begin position="136"/>
        <end position="161"/>
    </location>
</feature>
<evidence type="ECO:0000256" key="6">
    <source>
        <dbReference type="SAM" id="Phobius"/>
    </source>
</evidence>
<proteinExistence type="inferred from homology"/>
<evidence type="ECO:0000313" key="8">
    <source>
        <dbReference type="Proteomes" id="UP000068243"/>
    </source>
</evidence>
<dbReference type="OMA" id="CLNIAWE"/>
<dbReference type="PANTHER" id="PTHR42038:SF2">
    <property type="entry name" value="TERPENE CYCLASE AUSL"/>
    <property type="match status" value="1"/>
</dbReference>
<comment type="subcellular location">
    <subcellularLocation>
        <location evidence="1">Membrane</location>
        <topology evidence="1">Multi-pass membrane protein</topology>
    </subcellularLocation>
</comment>
<dbReference type="InterPro" id="IPR039020">
    <property type="entry name" value="PaxB-like"/>
</dbReference>
<dbReference type="AlphaFoldDB" id="A0A100I521"/>
<keyword evidence="3 6" id="KW-0812">Transmembrane</keyword>
<evidence type="ECO:0000256" key="3">
    <source>
        <dbReference type="ARBA" id="ARBA00022692"/>
    </source>
</evidence>
<keyword evidence="5 6" id="KW-0472">Membrane</keyword>
<dbReference type="VEuPathDB" id="FungiDB:An01g07680"/>
<protein>
    <submittedName>
        <fullName evidence="7">PaxB</fullName>
    </submittedName>
</protein>
<reference evidence="8" key="1">
    <citation type="journal article" date="2016" name="Genome Announc.">
        <title>Draft genome sequence of Aspergillus niger strain An76.</title>
        <authorList>
            <person name="Gong W."/>
            <person name="Cheng Z."/>
            <person name="Zhang H."/>
            <person name="Liu L."/>
            <person name="Gao P."/>
            <person name="Wang L."/>
        </authorList>
    </citation>
    <scope>NUCLEOTIDE SEQUENCE [LARGE SCALE GENOMIC DNA]</scope>
    <source>
        <strain evidence="8">An76</strain>
    </source>
</reference>
<feature type="transmembrane region" description="Helical" evidence="6">
    <location>
        <begin position="173"/>
        <end position="193"/>
    </location>
</feature>
<evidence type="ECO:0000256" key="4">
    <source>
        <dbReference type="ARBA" id="ARBA00022989"/>
    </source>
</evidence>
<feature type="transmembrane region" description="Helical" evidence="6">
    <location>
        <begin position="48"/>
        <end position="69"/>
    </location>
</feature>
<dbReference type="Proteomes" id="UP000068243">
    <property type="component" value="Unassembled WGS sequence"/>
</dbReference>
<dbReference type="EMBL" id="BCMY01000001">
    <property type="protein sequence ID" value="GAQ34046.1"/>
    <property type="molecule type" value="Genomic_DNA"/>
</dbReference>
<comment type="similarity">
    <text evidence="2">Belongs to the paxB family.</text>
</comment>
<comment type="caution">
    <text evidence="7">The sequence shown here is derived from an EMBL/GenBank/DDBJ whole genome shotgun (WGS) entry which is preliminary data.</text>
</comment>
<dbReference type="VEuPathDB" id="FungiDB:M747DRAFT_372431"/>
<name>A0A100I521_ASPNG</name>
<feature type="transmembrane region" description="Helical" evidence="6">
    <location>
        <begin position="13"/>
        <end position="36"/>
    </location>
</feature>
<feature type="transmembrane region" description="Helical" evidence="6">
    <location>
        <begin position="205"/>
        <end position="227"/>
    </location>
</feature>
<keyword evidence="4 6" id="KW-1133">Transmembrane helix</keyword>
<sequence>MDAFDLSTAPPEFASWATTLYACNIYTNFIWLYVYYGMIYRSYMDKSFAMPLISQCLNIAWEIVFGFLFSQDHWFITLSFQAAVISNCGVIYAAIKYGAREWDRSPMIQRNLPWIYIGGTLLAIVGHISLTKELGMVRACFQGAIVCQAILSVGYVCQLLVRGSTRGFSLNLWFFRFTGSLVMVPEFYIRVNYWPDAFSWLGEPFMLWCCFIYLGFDLAYPVFFWYIQRHEKKEALAKSLKSM</sequence>
<organism evidence="7 8">
    <name type="scientific">Aspergillus niger</name>
    <dbReference type="NCBI Taxonomy" id="5061"/>
    <lineage>
        <taxon>Eukaryota</taxon>
        <taxon>Fungi</taxon>
        <taxon>Dikarya</taxon>
        <taxon>Ascomycota</taxon>
        <taxon>Pezizomycotina</taxon>
        <taxon>Eurotiomycetes</taxon>
        <taxon>Eurotiomycetidae</taxon>
        <taxon>Eurotiales</taxon>
        <taxon>Aspergillaceae</taxon>
        <taxon>Aspergillus</taxon>
        <taxon>Aspergillus subgen. Circumdati</taxon>
    </lineage>
</organism>
<evidence type="ECO:0000256" key="5">
    <source>
        <dbReference type="ARBA" id="ARBA00023136"/>
    </source>
</evidence>
<feature type="transmembrane region" description="Helical" evidence="6">
    <location>
        <begin position="111"/>
        <end position="130"/>
    </location>
</feature>
<gene>
    <name evidence="7" type="ORF">ABL_00488</name>
</gene>
<evidence type="ECO:0000256" key="2">
    <source>
        <dbReference type="ARBA" id="ARBA00006757"/>
    </source>
</evidence>
<dbReference type="GO" id="GO:0016020">
    <property type="term" value="C:membrane"/>
    <property type="evidence" value="ECO:0007669"/>
    <property type="project" value="UniProtKB-SubCell"/>
</dbReference>
<accession>A0A100I521</accession>
<dbReference type="OrthoDB" id="5294024at2759"/>
<feature type="transmembrane region" description="Helical" evidence="6">
    <location>
        <begin position="75"/>
        <end position="99"/>
    </location>
</feature>
<evidence type="ECO:0000313" key="7">
    <source>
        <dbReference type="EMBL" id="GAQ34046.1"/>
    </source>
</evidence>
<dbReference type="PANTHER" id="PTHR42038">
    <property type="match status" value="1"/>
</dbReference>
<dbReference type="VEuPathDB" id="FungiDB:ASPNIDRAFT2_1171370"/>
<dbReference type="Pfam" id="PF25129">
    <property type="entry name" value="Pyr4-TMTC"/>
    <property type="match status" value="1"/>
</dbReference>
<dbReference type="GO" id="GO:0016829">
    <property type="term" value="F:lyase activity"/>
    <property type="evidence" value="ECO:0007669"/>
    <property type="project" value="InterPro"/>
</dbReference>